<gene>
    <name evidence="1" type="ORF">SPHI_22220</name>
</gene>
<dbReference type="EMBL" id="MPSB01000010">
    <property type="protein sequence ID" value="ONF95555.1"/>
    <property type="molecule type" value="Genomic_DNA"/>
</dbReference>
<evidence type="ECO:0000313" key="2">
    <source>
        <dbReference type="Proteomes" id="UP000188729"/>
    </source>
</evidence>
<sequence length="124" mass="13463">MADDALAELARAILVVRQDRRRDLPPELFGGELAYELLLLLFIADSHGRRLTGRTALEGVGGQAQTGRRWIEYLTREGLIIGDGDGNLDDTLTLTPRALNALERWLTDAGTTLNPAPGVTAPSQ</sequence>
<comment type="caution">
    <text evidence="1">The sequence shown here is derived from an EMBL/GenBank/DDBJ whole genome shotgun (WGS) entry which is preliminary data.</text>
</comment>
<protein>
    <submittedName>
        <fullName evidence="1">Uncharacterized protein</fullName>
    </submittedName>
</protein>
<reference evidence="1 2" key="1">
    <citation type="submission" date="2016-11" db="EMBL/GenBank/DDBJ databases">
        <title>Genome sequence of Sphingomonas jeddahensis G39.</title>
        <authorList>
            <person name="Poehlein A."/>
            <person name="Wuebbeler J.H."/>
            <person name="Steinbuechel A."/>
            <person name="Daniel R."/>
        </authorList>
    </citation>
    <scope>NUCLEOTIDE SEQUENCE [LARGE SCALE GENOMIC DNA]</scope>
    <source>
        <strain evidence="1 2">G39</strain>
    </source>
</reference>
<dbReference type="RefSeq" id="WP_076744998.1">
    <property type="nucleotide sequence ID" value="NZ_MPSB01000010.1"/>
</dbReference>
<keyword evidence="2" id="KW-1185">Reference proteome</keyword>
<dbReference type="AlphaFoldDB" id="A0A1V2ESU9"/>
<name>A0A1V2ESU9_9SPHN</name>
<evidence type="ECO:0000313" key="1">
    <source>
        <dbReference type="EMBL" id="ONF95555.1"/>
    </source>
</evidence>
<dbReference type="OrthoDB" id="7569838at2"/>
<accession>A0A1V2ESU9</accession>
<proteinExistence type="predicted"/>
<organism evidence="1 2">
    <name type="scientific">Sphingomonas jeddahensis</name>
    <dbReference type="NCBI Taxonomy" id="1915074"/>
    <lineage>
        <taxon>Bacteria</taxon>
        <taxon>Pseudomonadati</taxon>
        <taxon>Pseudomonadota</taxon>
        <taxon>Alphaproteobacteria</taxon>
        <taxon>Sphingomonadales</taxon>
        <taxon>Sphingomonadaceae</taxon>
        <taxon>Sphingomonas</taxon>
    </lineage>
</organism>
<dbReference type="Proteomes" id="UP000188729">
    <property type="component" value="Unassembled WGS sequence"/>
</dbReference>